<keyword evidence="5 9" id="KW-0997">Cell inner membrane</keyword>
<evidence type="ECO:0000256" key="4">
    <source>
        <dbReference type="ARBA" id="ARBA00022481"/>
    </source>
</evidence>
<evidence type="ECO:0000259" key="10">
    <source>
        <dbReference type="Pfam" id="PF02501"/>
    </source>
</evidence>
<reference evidence="11 12" key="1">
    <citation type="submission" date="2017-05" db="EMBL/GenBank/DDBJ databases">
        <authorList>
            <person name="Varghese N."/>
            <person name="Submissions S."/>
        </authorList>
    </citation>
    <scope>NUCLEOTIDE SEQUENCE [LARGE SCALE GENOMIC DNA]</scope>
    <source>
        <strain evidence="11 12">DSM 26001</strain>
    </source>
</reference>
<evidence type="ECO:0000256" key="6">
    <source>
        <dbReference type="ARBA" id="ARBA00022692"/>
    </source>
</evidence>
<dbReference type="NCBIfam" id="TIGR01707">
    <property type="entry name" value="gspI"/>
    <property type="match status" value="1"/>
</dbReference>
<dbReference type="InterPro" id="IPR012902">
    <property type="entry name" value="N_methyl_site"/>
</dbReference>
<dbReference type="Pfam" id="PF02501">
    <property type="entry name" value="T2SSI"/>
    <property type="match status" value="1"/>
</dbReference>
<comment type="caution">
    <text evidence="11">The sequence shown here is derived from an EMBL/GenBank/DDBJ whole genome shotgun (WGS) entry which is preliminary data.</text>
</comment>
<name>A0ABY1QJU2_9BURK</name>
<feature type="domain" description="Type II secretion system protein GspI C-terminal" evidence="10">
    <location>
        <begin position="51"/>
        <end position="128"/>
    </location>
</feature>
<dbReference type="InterPro" id="IPR003413">
    <property type="entry name" value="T2SS_GspI_C"/>
</dbReference>
<evidence type="ECO:0000313" key="12">
    <source>
        <dbReference type="Proteomes" id="UP001158049"/>
    </source>
</evidence>
<dbReference type="Proteomes" id="UP001158049">
    <property type="component" value="Unassembled WGS sequence"/>
</dbReference>
<comment type="PTM">
    <text evidence="9">Cleaved by prepilin peptidase.</text>
</comment>
<sequence length="132" mass="14245">MRHRSSHVSPPRRGAGFTLLEVLVALAIVGTALGASLRAVGSLTQNSTDLRGSLMATWSAENRLSQIRVAGEWPQLGNRNFDCPQGDLALVCQESVFATPNPAFRRVEVSVVDASNPERRIIKLTQVVPNGL</sequence>
<keyword evidence="8" id="KW-0472">Membrane</keyword>
<keyword evidence="6" id="KW-0812">Transmembrane</keyword>
<protein>
    <recommendedName>
        <fullName evidence="9">Type II secretion system protein I</fullName>
        <shortName evidence="9">T2SS minor pseudopilin I</shortName>
    </recommendedName>
</protein>
<gene>
    <name evidence="11" type="ORF">SAMN06295970_119115</name>
</gene>
<dbReference type="NCBIfam" id="TIGR02532">
    <property type="entry name" value="IV_pilin_GFxxxE"/>
    <property type="match status" value="1"/>
</dbReference>
<keyword evidence="12" id="KW-1185">Reference proteome</keyword>
<dbReference type="PROSITE" id="PS00409">
    <property type="entry name" value="PROKAR_NTER_METHYL"/>
    <property type="match status" value="1"/>
</dbReference>
<dbReference type="RefSeq" id="WP_283444306.1">
    <property type="nucleotide sequence ID" value="NZ_FXUL01000019.1"/>
</dbReference>
<dbReference type="InterPro" id="IPR010052">
    <property type="entry name" value="T2SS_protein-GspI"/>
</dbReference>
<dbReference type="EMBL" id="FXUL01000019">
    <property type="protein sequence ID" value="SMP73618.1"/>
    <property type="molecule type" value="Genomic_DNA"/>
</dbReference>
<evidence type="ECO:0000256" key="1">
    <source>
        <dbReference type="ARBA" id="ARBA00004377"/>
    </source>
</evidence>
<evidence type="ECO:0000256" key="2">
    <source>
        <dbReference type="ARBA" id="ARBA00008358"/>
    </source>
</evidence>
<organism evidence="11 12">
    <name type="scientific">Noviherbaspirillum suwonense</name>
    <dbReference type="NCBI Taxonomy" id="1224511"/>
    <lineage>
        <taxon>Bacteria</taxon>
        <taxon>Pseudomonadati</taxon>
        <taxon>Pseudomonadota</taxon>
        <taxon>Betaproteobacteria</taxon>
        <taxon>Burkholderiales</taxon>
        <taxon>Oxalobacteraceae</taxon>
        <taxon>Noviherbaspirillum</taxon>
    </lineage>
</organism>
<evidence type="ECO:0000256" key="7">
    <source>
        <dbReference type="ARBA" id="ARBA00022989"/>
    </source>
</evidence>
<comment type="function">
    <text evidence="9">Component of the type II secretion system required for the energy-dependent secretion of extracellular factors such as proteases and toxins from the periplasm.</text>
</comment>
<dbReference type="InterPro" id="IPR045584">
    <property type="entry name" value="Pilin-like"/>
</dbReference>
<dbReference type="PANTHER" id="PTHR38779:SF2">
    <property type="entry name" value="TYPE II SECRETION SYSTEM PROTEIN I-RELATED"/>
    <property type="match status" value="1"/>
</dbReference>
<dbReference type="PANTHER" id="PTHR38779">
    <property type="entry name" value="TYPE II SECRETION SYSTEM PROTEIN I-RELATED"/>
    <property type="match status" value="1"/>
</dbReference>
<comment type="subunit">
    <text evidence="9">Type II secretion is composed of four main components: the outer membrane complex, the inner membrane complex, the cytoplasmic secretion ATPase and the periplasm-spanning pseudopilus.</text>
</comment>
<evidence type="ECO:0000256" key="9">
    <source>
        <dbReference type="RuleBase" id="RU368030"/>
    </source>
</evidence>
<dbReference type="Gene3D" id="3.30.1300.30">
    <property type="entry name" value="GSPII I/J protein-like"/>
    <property type="match status" value="1"/>
</dbReference>
<accession>A0ABY1QJU2</accession>
<evidence type="ECO:0000256" key="5">
    <source>
        <dbReference type="ARBA" id="ARBA00022519"/>
    </source>
</evidence>
<dbReference type="SUPFAM" id="SSF54523">
    <property type="entry name" value="Pili subunits"/>
    <property type="match status" value="1"/>
</dbReference>
<proteinExistence type="inferred from homology"/>
<evidence type="ECO:0000313" key="11">
    <source>
        <dbReference type="EMBL" id="SMP73618.1"/>
    </source>
</evidence>
<keyword evidence="4 9" id="KW-0488">Methylation</keyword>
<dbReference type="Pfam" id="PF07963">
    <property type="entry name" value="N_methyl"/>
    <property type="match status" value="1"/>
</dbReference>
<keyword evidence="7" id="KW-1133">Transmembrane helix</keyword>
<comment type="subcellular location">
    <subcellularLocation>
        <location evidence="1 9">Cell inner membrane</location>
        <topology evidence="1 9">Single-pass membrane protein</topology>
    </subcellularLocation>
</comment>
<evidence type="ECO:0000256" key="8">
    <source>
        <dbReference type="ARBA" id="ARBA00023136"/>
    </source>
</evidence>
<keyword evidence="3" id="KW-1003">Cell membrane</keyword>
<evidence type="ECO:0000256" key="3">
    <source>
        <dbReference type="ARBA" id="ARBA00022475"/>
    </source>
</evidence>
<comment type="similarity">
    <text evidence="2 9">Belongs to the GSP I family.</text>
</comment>